<name>Q24T27_DESHY</name>
<evidence type="ECO:0000313" key="2">
    <source>
        <dbReference type="Proteomes" id="UP000001946"/>
    </source>
</evidence>
<dbReference type="eggNOG" id="ENOG5033JR1">
    <property type="taxonomic scope" value="Bacteria"/>
</dbReference>
<protein>
    <submittedName>
        <fullName evidence="1">Uncharacterized protein</fullName>
    </submittedName>
</protein>
<dbReference type="InterPro" id="IPR045527">
    <property type="entry name" value="DUF6470"/>
</dbReference>
<dbReference type="Pfam" id="PF20074">
    <property type="entry name" value="DUF6470"/>
    <property type="match status" value="1"/>
</dbReference>
<dbReference type="HOGENOM" id="CLU_117584_0_0_9"/>
<sequence length="186" mass="20865">MLCLLRLSMRSYPIRLEYTIQNAQLNMRKHLPKVEMENIRPQLQISQPAGKLTIDSTEYYHSIGLKTRAALSQENYDRGRKAALEGIAAIVEKGNRLAQISNPSVNAIADMAYESCFETKGELSFEPIVAPSVRYEASPAQIEVIPGKLNYNLVRGRVDADYQPGKVGIRVTQYPRLDISVVDVKV</sequence>
<gene>
    <name evidence="1" type="ordered locus">DSY3026</name>
</gene>
<dbReference type="EMBL" id="AP008230">
    <property type="protein sequence ID" value="BAE84815.1"/>
    <property type="molecule type" value="Genomic_DNA"/>
</dbReference>
<keyword evidence="2" id="KW-1185">Reference proteome</keyword>
<dbReference type="KEGG" id="dsy:DSY3026"/>
<proteinExistence type="predicted"/>
<evidence type="ECO:0000313" key="1">
    <source>
        <dbReference type="EMBL" id="BAE84815.1"/>
    </source>
</evidence>
<dbReference type="AlphaFoldDB" id="Q24T27"/>
<dbReference type="STRING" id="138119.DSY3026"/>
<reference evidence="1 2" key="1">
    <citation type="journal article" date="2006" name="J. Bacteriol.">
        <title>Complete genome sequence of the dehalorespiring bacterium Desulfitobacterium hafniense Y51 and comparison with Dehalococcoides ethenogenes 195.</title>
        <authorList>
            <person name="Nonaka H."/>
            <person name="Keresztes G."/>
            <person name="Shinoda Y."/>
            <person name="Ikenaga Y."/>
            <person name="Abe M."/>
            <person name="Naito K."/>
            <person name="Inatomi K."/>
            <person name="Furukawa K."/>
            <person name="Inui M."/>
            <person name="Yukawa H."/>
        </authorList>
    </citation>
    <scope>NUCLEOTIDE SEQUENCE [LARGE SCALE GENOMIC DNA]</scope>
    <source>
        <strain evidence="1 2">Y51</strain>
    </source>
</reference>
<dbReference type="Proteomes" id="UP000001946">
    <property type="component" value="Chromosome"/>
</dbReference>
<organism evidence="1 2">
    <name type="scientific">Desulfitobacterium hafniense (strain Y51)</name>
    <dbReference type="NCBI Taxonomy" id="138119"/>
    <lineage>
        <taxon>Bacteria</taxon>
        <taxon>Bacillati</taxon>
        <taxon>Bacillota</taxon>
        <taxon>Clostridia</taxon>
        <taxon>Eubacteriales</taxon>
        <taxon>Desulfitobacteriaceae</taxon>
        <taxon>Desulfitobacterium</taxon>
    </lineage>
</organism>
<accession>Q24T27</accession>